<gene>
    <name evidence="1" type="ORF">GCM10022277_34680</name>
</gene>
<dbReference type="SUPFAM" id="SSF69118">
    <property type="entry name" value="AhpD-like"/>
    <property type="match status" value="1"/>
</dbReference>
<keyword evidence="2" id="KW-1185">Reference proteome</keyword>
<proteinExistence type="predicted"/>
<dbReference type="EMBL" id="BAABBN010000012">
    <property type="protein sequence ID" value="GAA3935205.1"/>
    <property type="molecule type" value="Genomic_DNA"/>
</dbReference>
<comment type="caution">
    <text evidence="1">The sequence shown here is derived from an EMBL/GenBank/DDBJ whole genome shotgun (WGS) entry which is preliminary data.</text>
</comment>
<organism evidence="1 2">
    <name type="scientific">Litoribacillus peritrichatus</name>
    <dbReference type="NCBI Taxonomy" id="718191"/>
    <lineage>
        <taxon>Bacteria</taxon>
        <taxon>Pseudomonadati</taxon>
        <taxon>Pseudomonadota</taxon>
        <taxon>Gammaproteobacteria</taxon>
        <taxon>Oceanospirillales</taxon>
        <taxon>Oceanospirillaceae</taxon>
        <taxon>Litoribacillus</taxon>
    </lineage>
</organism>
<dbReference type="PANTHER" id="PTHR35446:SF3">
    <property type="entry name" value="CMD DOMAIN-CONTAINING PROTEIN"/>
    <property type="match status" value="1"/>
</dbReference>
<name>A0ABP7N2D2_9GAMM</name>
<dbReference type="Gene3D" id="1.20.1290.10">
    <property type="entry name" value="AhpD-like"/>
    <property type="match status" value="1"/>
</dbReference>
<sequence length="180" mass="19973">MTDFTFHDLTTATGESKEILEQVQKGYGFVPNLFGYMAEAPIALKAYLQLNELLSESSIPAGQLQVALLAISKKNECDFCSTAHHAMSKNYGSNEQTVSAILNGTDIEDLQDRVLVKTVTAILENKGWVSEDLLNTFFEAGFTKQQYFELMVVVAIKTLSNYTNHVTKPEVNPELIKMIG</sequence>
<accession>A0ABP7N2D2</accession>
<dbReference type="Proteomes" id="UP001501565">
    <property type="component" value="Unassembled WGS sequence"/>
</dbReference>
<protein>
    <submittedName>
        <fullName evidence="1">Carboxymuconolactone decarboxylase family protein</fullName>
    </submittedName>
</protein>
<dbReference type="PANTHER" id="PTHR35446">
    <property type="entry name" value="SI:CH211-175M2.5"/>
    <property type="match status" value="1"/>
</dbReference>
<evidence type="ECO:0000313" key="2">
    <source>
        <dbReference type="Proteomes" id="UP001501565"/>
    </source>
</evidence>
<evidence type="ECO:0000313" key="1">
    <source>
        <dbReference type="EMBL" id="GAA3935205.1"/>
    </source>
</evidence>
<dbReference type="RefSeq" id="WP_344799863.1">
    <property type="nucleotide sequence ID" value="NZ_BAABBN010000012.1"/>
</dbReference>
<reference evidence="2" key="1">
    <citation type="journal article" date="2019" name="Int. J. Syst. Evol. Microbiol.">
        <title>The Global Catalogue of Microorganisms (GCM) 10K type strain sequencing project: providing services to taxonomists for standard genome sequencing and annotation.</title>
        <authorList>
            <consortium name="The Broad Institute Genomics Platform"/>
            <consortium name="The Broad Institute Genome Sequencing Center for Infectious Disease"/>
            <person name="Wu L."/>
            <person name="Ma J."/>
        </authorList>
    </citation>
    <scope>NUCLEOTIDE SEQUENCE [LARGE SCALE GENOMIC DNA]</scope>
    <source>
        <strain evidence="2">JCM 17551</strain>
    </source>
</reference>
<dbReference type="InterPro" id="IPR029032">
    <property type="entry name" value="AhpD-like"/>
</dbReference>